<accession>A0A558F2Y5</accession>
<evidence type="ECO:0000256" key="3">
    <source>
        <dbReference type="ARBA" id="ARBA00022475"/>
    </source>
</evidence>
<evidence type="ECO:0000313" key="11">
    <source>
        <dbReference type="Proteomes" id="UP000316981"/>
    </source>
</evidence>
<comment type="caution">
    <text evidence="10">The sequence shown here is derived from an EMBL/GenBank/DDBJ whole genome shotgun (WGS) entry which is preliminary data.</text>
</comment>
<keyword evidence="2" id="KW-0813">Transport</keyword>
<dbReference type="EMBL" id="VMTP01000069">
    <property type="protein sequence ID" value="TVT79986.1"/>
    <property type="molecule type" value="Genomic_DNA"/>
</dbReference>
<dbReference type="GO" id="GO:0005886">
    <property type="term" value="C:plasma membrane"/>
    <property type="evidence" value="ECO:0007669"/>
    <property type="project" value="UniProtKB-SubCell"/>
</dbReference>
<feature type="transmembrane region" description="Helical" evidence="8">
    <location>
        <begin position="103"/>
        <end position="125"/>
    </location>
</feature>
<sequence length="478" mass="52435">MTVTSHQSEGEQSPQDLQRKLSNRHLQLIAIGGAIGTGLFMGSGKTISLAGPSILFIYMIIGGMFFFLMRALGELLLANLHYKSFVDMAHDLIGPWAGYYMGWTYWLGWVLVGIADLAAVINYLTFWLPEGTMFTPIGQAAISAGCVLFVLFLNLLTVRLFGEIEFWFALIKILAIIGLIGVGGYMIFSHFQAPHGTVASLSNVWSHGGMFPKGLDGFLAGFQIAVFAFVGVELIGTTAAETKDPHKNLPKAINAIPIRIILFYVLALLVVMSVTPWNIIRADKSPFVELFLNAGIVTSAIIMNLVVLSSVMSSMNSGVFSTSRMLFGLSKDGQAPNAFGRLSKSAVPANGLIFSCVFIMGGAVLQYFVPNTLEAFTLASSLCVILFISVWSLIMVCYLRYRKLRPELHAQSKFKMPGGVFMSYIVIAFLLFALVILALEPDTLKALYVSPLWVVILAVTYQLMYKPRMKKLGRELAQ</sequence>
<dbReference type="AlphaFoldDB" id="A0A558F2Y5"/>
<dbReference type="Pfam" id="PF00324">
    <property type="entry name" value="AA_permease"/>
    <property type="match status" value="1"/>
</dbReference>
<feature type="transmembrane region" description="Helical" evidence="8">
    <location>
        <begin position="218"/>
        <end position="240"/>
    </location>
</feature>
<proteinExistence type="predicted"/>
<dbReference type="GO" id="GO:0055085">
    <property type="term" value="P:transmembrane transport"/>
    <property type="evidence" value="ECO:0007669"/>
    <property type="project" value="InterPro"/>
</dbReference>
<evidence type="ECO:0000256" key="1">
    <source>
        <dbReference type="ARBA" id="ARBA00004651"/>
    </source>
</evidence>
<feature type="transmembrane region" description="Helical" evidence="8">
    <location>
        <begin position="291"/>
        <end position="315"/>
    </location>
</feature>
<feature type="domain" description="Amino acid permease/ SLC12A" evidence="9">
    <location>
        <begin position="25"/>
        <end position="469"/>
    </location>
</feature>
<keyword evidence="3" id="KW-1003">Cell membrane</keyword>
<keyword evidence="5" id="KW-0029">Amino-acid transport</keyword>
<feature type="transmembrane region" description="Helical" evidence="8">
    <location>
        <begin position="261"/>
        <end position="279"/>
    </location>
</feature>
<dbReference type="GO" id="GO:0006865">
    <property type="term" value="P:amino acid transport"/>
    <property type="evidence" value="ECO:0007669"/>
    <property type="project" value="UniProtKB-KW"/>
</dbReference>
<keyword evidence="7 8" id="KW-0472">Membrane</keyword>
<evidence type="ECO:0000256" key="4">
    <source>
        <dbReference type="ARBA" id="ARBA00022692"/>
    </source>
</evidence>
<organism evidence="10 11">
    <name type="scientific">Acinetobacter colistiniresistens</name>
    <dbReference type="NCBI Taxonomy" id="280145"/>
    <lineage>
        <taxon>Bacteria</taxon>
        <taxon>Pseudomonadati</taxon>
        <taxon>Pseudomonadota</taxon>
        <taxon>Gammaproteobacteria</taxon>
        <taxon>Moraxellales</taxon>
        <taxon>Moraxellaceae</taxon>
        <taxon>Acinetobacter</taxon>
    </lineage>
</organism>
<dbReference type="Proteomes" id="UP000316981">
    <property type="component" value="Unassembled WGS sequence"/>
</dbReference>
<feature type="transmembrane region" description="Helical" evidence="8">
    <location>
        <begin position="351"/>
        <end position="369"/>
    </location>
</feature>
<feature type="transmembrane region" description="Helical" evidence="8">
    <location>
        <begin position="420"/>
        <end position="439"/>
    </location>
</feature>
<reference evidence="10 11" key="1">
    <citation type="submission" date="2019-07" db="EMBL/GenBank/DDBJ databases">
        <title>Draft Genome Sequence of the first blaOXA-58-Harboring Acinetobacter colistiniresistens clinical isolate from Brazil.</title>
        <authorList>
            <person name="Favaro L.S."/>
            <person name="Paula-Petroli S.B."/>
            <person name="Moura C.F."/>
            <person name="Tognim M.C.B."/>
            <person name="Venancio E.J."/>
            <person name="Yamada-Ogatta S.F."/>
            <person name="Carrara-Marroni F.E."/>
        </authorList>
    </citation>
    <scope>NUCLEOTIDE SEQUENCE [LARGE SCALE GENOMIC DNA]</scope>
    <source>
        <strain evidence="10 11">DL</strain>
    </source>
</reference>
<keyword evidence="6 8" id="KW-1133">Transmembrane helix</keyword>
<keyword evidence="4 8" id="KW-0812">Transmembrane</keyword>
<dbReference type="FunFam" id="1.20.1740.10:FF:000001">
    <property type="entry name" value="Amino acid permease"/>
    <property type="match status" value="1"/>
</dbReference>
<feature type="transmembrane region" description="Helical" evidence="8">
    <location>
        <begin position="445"/>
        <end position="464"/>
    </location>
</feature>
<dbReference type="PANTHER" id="PTHR43495:SF2">
    <property type="entry name" value="D-SERINE_D-ALANINE_GLYCINE TRANSPORTER"/>
    <property type="match status" value="1"/>
</dbReference>
<dbReference type="PIRSF" id="PIRSF006060">
    <property type="entry name" value="AA_transporter"/>
    <property type="match status" value="1"/>
</dbReference>
<dbReference type="InterPro" id="IPR004841">
    <property type="entry name" value="AA-permease/SLC12A_dom"/>
</dbReference>
<dbReference type="PANTHER" id="PTHR43495">
    <property type="entry name" value="GABA PERMEASE"/>
    <property type="match status" value="1"/>
</dbReference>
<feature type="transmembrane region" description="Helical" evidence="8">
    <location>
        <begin position="26"/>
        <end position="43"/>
    </location>
</feature>
<comment type="subcellular location">
    <subcellularLocation>
        <location evidence="1">Cell membrane</location>
        <topology evidence="1">Multi-pass membrane protein</topology>
    </subcellularLocation>
</comment>
<feature type="transmembrane region" description="Helical" evidence="8">
    <location>
        <begin position="168"/>
        <end position="188"/>
    </location>
</feature>
<evidence type="ECO:0000256" key="2">
    <source>
        <dbReference type="ARBA" id="ARBA00022448"/>
    </source>
</evidence>
<dbReference type="Gene3D" id="1.20.1740.10">
    <property type="entry name" value="Amino acid/polyamine transporter I"/>
    <property type="match status" value="1"/>
</dbReference>
<feature type="transmembrane region" description="Helical" evidence="8">
    <location>
        <begin position="375"/>
        <end position="399"/>
    </location>
</feature>
<evidence type="ECO:0000256" key="6">
    <source>
        <dbReference type="ARBA" id="ARBA00022989"/>
    </source>
</evidence>
<feature type="transmembrane region" description="Helical" evidence="8">
    <location>
        <begin position="137"/>
        <end position="156"/>
    </location>
</feature>
<evidence type="ECO:0000313" key="10">
    <source>
        <dbReference type="EMBL" id="TVT79986.1"/>
    </source>
</evidence>
<dbReference type="RefSeq" id="WP_033133740.1">
    <property type="nucleotide sequence ID" value="NZ_JAYKLZ010000135.1"/>
</dbReference>
<evidence type="ECO:0000256" key="7">
    <source>
        <dbReference type="ARBA" id="ARBA00023136"/>
    </source>
</evidence>
<feature type="transmembrane region" description="Helical" evidence="8">
    <location>
        <begin position="55"/>
        <end position="82"/>
    </location>
</feature>
<evidence type="ECO:0000256" key="8">
    <source>
        <dbReference type="SAM" id="Phobius"/>
    </source>
</evidence>
<evidence type="ECO:0000259" key="9">
    <source>
        <dbReference type="Pfam" id="PF00324"/>
    </source>
</evidence>
<name>A0A558F2Y5_9GAMM</name>
<dbReference type="InterPro" id="IPR004840">
    <property type="entry name" value="Amino_acid_permease_CS"/>
</dbReference>
<evidence type="ECO:0000256" key="5">
    <source>
        <dbReference type="ARBA" id="ARBA00022970"/>
    </source>
</evidence>
<protein>
    <submittedName>
        <fullName evidence="10">Amino acid permease</fullName>
    </submittedName>
</protein>
<dbReference type="PROSITE" id="PS00218">
    <property type="entry name" value="AMINO_ACID_PERMEASE_1"/>
    <property type="match status" value="1"/>
</dbReference>
<gene>
    <name evidence="10" type="ORF">FPV60_13555</name>
</gene>